<reference evidence="2" key="1">
    <citation type="submission" date="2025-08" db="UniProtKB">
        <authorList>
            <consortium name="Ensembl"/>
        </authorList>
    </citation>
    <scope>IDENTIFICATION</scope>
</reference>
<dbReference type="SUPFAM" id="SSF48726">
    <property type="entry name" value="Immunoglobulin"/>
    <property type="match status" value="1"/>
</dbReference>
<protein>
    <recommendedName>
        <fullName evidence="1">Immunoglobulin V-set domain-containing protein</fullName>
    </recommendedName>
</protein>
<name>A0A8D2JEP5_VARKO</name>
<dbReference type="AlphaFoldDB" id="A0A8D2JEP5"/>
<dbReference type="InterPro" id="IPR050150">
    <property type="entry name" value="IgV_Light_Chain"/>
</dbReference>
<dbReference type="Pfam" id="PF07686">
    <property type="entry name" value="V-set"/>
    <property type="match status" value="1"/>
</dbReference>
<evidence type="ECO:0000259" key="1">
    <source>
        <dbReference type="SMART" id="SM00406"/>
    </source>
</evidence>
<dbReference type="PANTHER" id="PTHR23267">
    <property type="entry name" value="IMMUNOGLOBULIN LIGHT CHAIN"/>
    <property type="match status" value="1"/>
</dbReference>
<sequence length="142" mass="15522">FARTSSLVASFSWCPGFRSAHHALGPPCQLCGDVEHRWGGQMFLRIAPRVSGVLQTRSGFSVSNYRVYWFQQESGSPPRYLLNYYTDSDKGHGSGVPARFSISKDTSMNAAYLTITGAQAEDEAAYHCAAAQGSGSTWQFAQ</sequence>
<evidence type="ECO:0000313" key="3">
    <source>
        <dbReference type="Proteomes" id="UP000694545"/>
    </source>
</evidence>
<reference evidence="2" key="2">
    <citation type="submission" date="2025-09" db="UniProtKB">
        <authorList>
            <consortium name="Ensembl"/>
        </authorList>
    </citation>
    <scope>IDENTIFICATION</scope>
</reference>
<dbReference type="Gene3D" id="2.60.40.10">
    <property type="entry name" value="Immunoglobulins"/>
    <property type="match status" value="1"/>
</dbReference>
<dbReference type="InterPro" id="IPR013106">
    <property type="entry name" value="Ig_V-set"/>
</dbReference>
<dbReference type="Proteomes" id="UP000694545">
    <property type="component" value="Unplaced"/>
</dbReference>
<dbReference type="SMART" id="SM00406">
    <property type="entry name" value="IGv"/>
    <property type="match status" value="1"/>
</dbReference>
<dbReference type="Ensembl" id="ENSVKKT00000008817.1">
    <property type="protein sequence ID" value="ENSVKKP00000008597.1"/>
    <property type="gene ID" value="ENSVKKG00000006118.1"/>
</dbReference>
<feature type="domain" description="Immunoglobulin V-set" evidence="1">
    <location>
        <begin position="51"/>
        <end position="130"/>
    </location>
</feature>
<accession>A0A8D2JEP5</accession>
<evidence type="ECO:0000313" key="2">
    <source>
        <dbReference type="Ensembl" id="ENSVKKP00000008597.1"/>
    </source>
</evidence>
<proteinExistence type="predicted"/>
<dbReference type="InterPro" id="IPR013783">
    <property type="entry name" value="Ig-like_fold"/>
</dbReference>
<organism evidence="2 3">
    <name type="scientific">Varanus komodoensis</name>
    <name type="common">Komodo dragon</name>
    <dbReference type="NCBI Taxonomy" id="61221"/>
    <lineage>
        <taxon>Eukaryota</taxon>
        <taxon>Metazoa</taxon>
        <taxon>Chordata</taxon>
        <taxon>Craniata</taxon>
        <taxon>Vertebrata</taxon>
        <taxon>Euteleostomi</taxon>
        <taxon>Lepidosauria</taxon>
        <taxon>Squamata</taxon>
        <taxon>Bifurcata</taxon>
        <taxon>Unidentata</taxon>
        <taxon>Episquamata</taxon>
        <taxon>Toxicofera</taxon>
        <taxon>Anguimorpha</taxon>
        <taxon>Paleoanguimorpha</taxon>
        <taxon>Varanoidea</taxon>
        <taxon>Varanidae</taxon>
        <taxon>Varanus</taxon>
    </lineage>
</organism>
<keyword evidence="3" id="KW-1185">Reference proteome</keyword>
<dbReference type="InterPro" id="IPR036179">
    <property type="entry name" value="Ig-like_dom_sf"/>
</dbReference>